<proteinExistence type="inferred from homology"/>
<dbReference type="EMBL" id="MHJA01000003">
    <property type="protein sequence ID" value="OGY61638.1"/>
    <property type="molecule type" value="Genomic_DNA"/>
</dbReference>
<dbReference type="Gene3D" id="2.60.120.460">
    <property type="entry name" value="YjbQ-like"/>
    <property type="match status" value="1"/>
</dbReference>
<dbReference type="PANTHER" id="PTHR30615:SF8">
    <property type="entry name" value="UPF0047 PROTEIN C4A8.02C"/>
    <property type="match status" value="1"/>
</dbReference>
<dbReference type="AlphaFoldDB" id="A0A1G1ZAG4"/>
<reference evidence="2 3" key="1">
    <citation type="journal article" date="2016" name="Nat. Commun.">
        <title>Thousands of microbial genomes shed light on interconnected biogeochemical processes in an aquifer system.</title>
        <authorList>
            <person name="Anantharaman K."/>
            <person name="Brown C.T."/>
            <person name="Hug L.A."/>
            <person name="Sharon I."/>
            <person name="Castelle C.J."/>
            <person name="Probst A.J."/>
            <person name="Thomas B.C."/>
            <person name="Singh A."/>
            <person name="Wilkins M.J."/>
            <person name="Karaoz U."/>
            <person name="Brodie E.L."/>
            <person name="Williams K.H."/>
            <person name="Hubbard S.S."/>
            <person name="Banfield J.F."/>
        </authorList>
    </citation>
    <scope>NUCLEOTIDE SEQUENCE [LARGE SCALE GENOMIC DNA]</scope>
</reference>
<dbReference type="NCBIfam" id="TIGR00149">
    <property type="entry name" value="TIGR00149_YjbQ"/>
    <property type="match status" value="1"/>
</dbReference>
<dbReference type="InterPro" id="IPR035917">
    <property type="entry name" value="YjbQ-like_sf"/>
</dbReference>
<dbReference type="Proteomes" id="UP000176544">
    <property type="component" value="Unassembled WGS sequence"/>
</dbReference>
<dbReference type="Pfam" id="PF01894">
    <property type="entry name" value="YjbQ"/>
    <property type="match status" value="1"/>
</dbReference>
<dbReference type="PIRSF" id="PIRSF004681">
    <property type="entry name" value="UCP004681"/>
    <property type="match status" value="1"/>
</dbReference>
<accession>A0A1G1ZAG4</accession>
<comment type="caution">
    <text evidence="2">The sequence shown here is derived from an EMBL/GenBank/DDBJ whole genome shotgun (WGS) entry which is preliminary data.</text>
</comment>
<dbReference type="SUPFAM" id="SSF111038">
    <property type="entry name" value="YjbQ-like"/>
    <property type="match status" value="1"/>
</dbReference>
<evidence type="ECO:0000313" key="3">
    <source>
        <dbReference type="Proteomes" id="UP000176544"/>
    </source>
</evidence>
<protein>
    <recommendedName>
        <fullName evidence="4">Secondary thiamine-phosphate synthase enzyme</fullName>
    </recommendedName>
</protein>
<evidence type="ECO:0008006" key="4">
    <source>
        <dbReference type="Google" id="ProtNLM"/>
    </source>
</evidence>
<dbReference type="STRING" id="1797692.A3I33_00930"/>
<gene>
    <name evidence="2" type="ORF">A3I33_00930</name>
</gene>
<evidence type="ECO:0000256" key="1">
    <source>
        <dbReference type="ARBA" id="ARBA00005534"/>
    </source>
</evidence>
<organism evidence="2 3">
    <name type="scientific">Candidatus Colwellbacteria bacterium RIFCSPLOWO2_02_FULL_45_11</name>
    <dbReference type="NCBI Taxonomy" id="1797692"/>
    <lineage>
        <taxon>Bacteria</taxon>
        <taxon>Candidatus Colwelliibacteriota</taxon>
    </lineage>
</organism>
<dbReference type="InterPro" id="IPR001602">
    <property type="entry name" value="UPF0047_YjbQ-like"/>
</dbReference>
<evidence type="ECO:0000313" key="2">
    <source>
        <dbReference type="EMBL" id="OGY61638.1"/>
    </source>
</evidence>
<name>A0A1G1ZAG4_9BACT</name>
<dbReference type="PANTHER" id="PTHR30615">
    <property type="entry name" value="UNCHARACTERIZED PROTEIN YJBQ-RELATED"/>
    <property type="match status" value="1"/>
</dbReference>
<comment type="similarity">
    <text evidence="1">Belongs to the UPF0047 family.</text>
</comment>
<sequence length="132" mass="14185">MEKLTFSTKEKREVIDITDNIAEALVKLGAENGVCNLLILHTTAALTVGELEAGNGPDLLTALESIAPKLKYLHSEDPTHVGAHILSALIGSSLSLPVEDGKLCLGKWQRITLVELDGPRERSIDLTFISNG</sequence>